<evidence type="ECO:0000259" key="3">
    <source>
        <dbReference type="PROSITE" id="PS50994"/>
    </source>
</evidence>
<reference evidence="4 5" key="1">
    <citation type="submission" date="2019-09" db="EMBL/GenBank/DDBJ databases">
        <title>A chromosome-level genome assembly of the Chinese tupelo Nyssa sinensis.</title>
        <authorList>
            <person name="Yang X."/>
            <person name="Kang M."/>
            <person name="Yang Y."/>
            <person name="Xiong H."/>
            <person name="Wang M."/>
            <person name="Zhang Z."/>
            <person name="Wang Z."/>
            <person name="Wu H."/>
            <person name="Ma T."/>
            <person name="Liu J."/>
            <person name="Xi Z."/>
        </authorList>
    </citation>
    <scope>NUCLEOTIDE SEQUENCE [LARGE SCALE GENOMIC DNA]</scope>
    <source>
        <strain evidence="4">J267</strain>
        <tissue evidence="4">Leaf</tissue>
    </source>
</reference>
<dbReference type="PANTHER" id="PTHR37984">
    <property type="entry name" value="PROTEIN CBG26694"/>
    <property type="match status" value="1"/>
</dbReference>
<evidence type="ECO:0000313" key="4">
    <source>
        <dbReference type="EMBL" id="KAA8529632.1"/>
    </source>
</evidence>
<feature type="compositionally biased region" description="Low complexity" evidence="2">
    <location>
        <begin position="304"/>
        <end position="320"/>
    </location>
</feature>
<keyword evidence="5" id="KW-1185">Reference proteome</keyword>
<sequence>MPETIECDSDPTFTSSFWVNLFRLYGTEFNFSSAYHPQTDGQTEVVNHTIEMYLRCLTSDRPKDWVSWLPWVEYCYNTSYHSSIKATPFEVVYGRSPPSLLSYVPGSTKVDAVDQALQDRDAFLKVVRQRLLQAQERMKRVYDQKHREVELEVDDWVYLKLQAYRLAQCSISYSFSKDREIQEQINLIFLWSQANNPFSLQSHNIIPIDMRSGSLIQAWIEFDGNELGMNVTVAPTGVSRLSKPLISFYSPVIANFVAPTMFVGFSASKSTWEETWRVLAWSLTDQGVGRDINTSNLSIFPPESSSNSSSSSSSFPSLSSGSIAGILQF</sequence>
<dbReference type="EMBL" id="CM018044">
    <property type="protein sequence ID" value="KAA8529632.1"/>
    <property type="molecule type" value="Genomic_DNA"/>
</dbReference>
<gene>
    <name evidence="4" type="ORF">F0562_034268</name>
</gene>
<dbReference type="GO" id="GO:0030246">
    <property type="term" value="F:carbohydrate binding"/>
    <property type="evidence" value="ECO:0007669"/>
    <property type="project" value="UniProtKB-KW"/>
</dbReference>
<evidence type="ECO:0000256" key="2">
    <source>
        <dbReference type="SAM" id="MobiDB-lite"/>
    </source>
</evidence>
<dbReference type="GO" id="GO:0003676">
    <property type="term" value="F:nucleic acid binding"/>
    <property type="evidence" value="ECO:0007669"/>
    <property type="project" value="InterPro"/>
</dbReference>
<dbReference type="InterPro" id="IPR012337">
    <property type="entry name" value="RNaseH-like_sf"/>
</dbReference>
<feature type="region of interest" description="Disordered" evidence="2">
    <location>
        <begin position="301"/>
        <end position="320"/>
    </location>
</feature>
<keyword evidence="1" id="KW-0430">Lectin</keyword>
<dbReference type="Pfam" id="PF00139">
    <property type="entry name" value="Lectin_legB"/>
    <property type="match status" value="1"/>
</dbReference>
<dbReference type="InterPro" id="IPR013320">
    <property type="entry name" value="ConA-like_dom_sf"/>
</dbReference>
<evidence type="ECO:0000256" key="1">
    <source>
        <dbReference type="ARBA" id="ARBA00022734"/>
    </source>
</evidence>
<protein>
    <recommendedName>
        <fullName evidence="3">Integrase catalytic domain-containing protein</fullName>
    </recommendedName>
</protein>
<dbReference type="InterPro" id="IPR050951">
    <property type="entry name" value="Retrovirus_Pol_polyprotein"/>
</dbReference>
<organism evidence="4 5">
    <name type="scientific">Nyssa sinensis</name>
    <dbReference type="NCBI Taxonomy" id="561372"/>
    <lineage>
        <taxon>Eukaryota</taxon>
        <taxon>Viridiplantae</taxon>
        <taxon>Streptophyta</taxon>
        <taxon>Embryophyta</taxon>
        <taxon>Tracheophyta</taxon>
        <taxon>Spermatophyta</taxon>
        <taxon>Magnoliopsida</taxon>
        <taxon>eudicotyledons</taxon>
        <taxon>Gunneridae</taxon>
        <taxon>Pentapetalae</taxon>
        <taxon>asterids</taxon>
        <taxon>Cornales</taxon>
        <taxon>Nyssaceae</taxon>
        <taxon>Nyssa</taxon>
    </lineage>
</organism>
<dbReference type="SUPFAM" id="SSF53098">
    <property type="entry name" value="Ribonuclease H-like"/>
    <property type="match status" value="1"/>
</dbReference>
<accession>A0A5J5AIC4</accession>
<dbReference type="Gene3D" id="3.30.420.10">
    <property type="entry name" value="Ribonuclease H-like superfamily/Ribonuclease H"/>
    <property type="match status" value="1"/>
</dbReference>
<dbReference type="Proteomes" id="UP000325577">
    <property type="component" value="Linkage Group LG20"/>
</dbReference>
<dbReference type="PANTHER" id="PTHR37984:SF5">
    <property type="entry name" value="PROTEIN NYNRIN-LIKE"/>
    <property type="match status" value="1"/>
</dbReference>
<name>A0A5J5AIC4_9ASTE</name>
<dbReference type="Gene3D" id="2.60.120.200">
    <property type="match status" value="1"/>
</dbReference>
<proteinExistence type="predicted"/>
<dbReference type="PROSITE" id="PS50994">
    <property type="entry name" value="INTEGRASE"/>
    <property type="match status" value="1"/>
</dbReference>
<dbReference type="OrthoDB" id="5554229at2759"/>
<feature type="domain" description="Integrase catalytic" evidence="3">
    <location>
        <begin position="1"/>
        <end position="96"/>
    </location>
</feature>
<dbReference type="InterPro" id="IPR001584">
    <property type="entry name" value="Integrase_cat-core"/>
</dbReference>
<dbReference type="InterPro" id="IPR036397">
    <property type="entry name" value="RNaseH_sf"/>
</dbReference>
<dbReference type="SUPFAM" id="SSF49899">
    <property type="entry name" value="Concanavalin A-like lectins/glucanases"/>
    <property type="match status" value="1"/>
</dbReference>
<dbReference type="GO" id="GO:0015074">
    <property type="term" value="P:DNA integration"/>
    <property type="evidence" value="ECO:0007669"/>
    <property type="project" value="InterPro"/>
</dbReference>
<dbReference type="InterPro" id="IPR001220">
    <property type="entry name" value="Legume_lectin_dom"/>
</dbReference>
<dbReference type="AlphaFoldDB" id="A0A5J5AIC4"/>
<evidence type="ECO:0000313" key="5">
    <source>
        <dbReference type="Proteomes" id="UP000325577"/>
    </source>
</evidence>